<proteinExistence type="predicted"/>
<evidence type="ECO:0000313" key="3">
    <source>
        <dbReference type="Proteomes" id="UP000004344"/>
    </source>
</evidence>
<dbReference type="PATRIC" id="fig|741277.3.peg.4170"/>
<keyword evidence="1" id="KW-0175">Coiled coil</keyword>
<evidence type="ECO:0000256" key="1">
    <source>
        <dbReference type="SAM" id="Coils"/>
    </source>
</evidence>
<dbReference type="GO" id="GO:0003682">
    <property type="term" value="F:chromatin binding"/>
    <property type="evidence" value="ECO:0007669"/>
    <property type="project" value="TreeGrafter"/>
</dbReference>
<dbReference type="Proteomes" id="UP000004344">
    <property type="component" value="Unassembled WGS sequence"/>
</dbReference>
<sequence length="585" mass="67034">MPCLEEADLSLLAQQHIKAQQANIKNQRDRLTEIQAELKTLKSDPDADPLKVTEAEKAIANLEYHLNGKTSRAKLQAEADQLRASGLKPDRLKRLDQALKADGDLIKDPDLDTAEDRAKVMEALYTQRQQLVFRDTAFDGGERTASIFGAPTVKNMKEIGEDAIAQDLMLRSISLVMGRNDTKNPNDYLDPKGLEVKTSLSDGIEHHHIYNNVYVDENGRVKPNSVRFYVNPKTGDVEMEVIPEYWNSSKHGKNTQFVELLDGAHSGDDPTTHLHYYKFNDTESVDIRAKISEKIGEINSQNASRLVKLDRELQELRDRKNDPQAYENKLKTEISDYDSQISDAEEIERKYTTENARGARVKNRGLTPDQEQELQQAREKRKALEKLRDKVQRSLDEHRTFVNLESDIQQWKSERTSLDTQVRAIKLNVRFPDANGFPDKDSARKAKEQLKNQLDDLTDRIKTSEQLLRDKGSLDQQIRDKELKRTEAQKLANLTEDEALAIYERSNGFFSFDKGHQESQDYSKSRPKMNSEIHKYNARQTIEILEREHGDNALAVLQKMAENSYKRNLLYNTEVLVEKVAGTLI</sequence>
<reference evidence="2 3" key="1">
    <citation type="submission" date="2011-09" db="EMBL/GenBank/DDBJ databases">
        <title>The draft genome of Fischerella sp. JSC-11.</title>
        <authorList>
            <consortium name="US DOE Joint Genome Institute (JGI-PGF)"/>
            <person name="Lucas S."/>
            <person name="Han J."/>
            <person name="Lapidus A."/>
            <person name="Cheng J.-F."/>
            <person name="Goodwin L."/>
            <person name="Pitluck S."/>
            <person name="Peters L."/>
            <person name="Land M.L."/>
            <person name="Hauser L."/>
            <person name="Sarkisova S."/>
            <person name="Bryant D.A."/>
            <person name="Brown I."/>
            <person name="Woyke T.J."/>
        </authorList>
    </citation>
    <scope>NUCLEOTIDE SEQUENCE [LARGE SCALE GENOMIC DNA]</scope>
    <source>
        <strain evidence="2 3">JSC-11</strain>
    </source>
</reference>
<evidence type="ECO:0000313" key="2">
    <source>
        <dbReference type="EMBL" id="EHC08341.1"/>
    </source>
</evidence>
<feature type="coiled-coil region" evidence="1">
    <location>
        <begin position="440"/>
        <end position="467"/>
    </location>
</feature>
<dbReference type="PANTHER" id="PTHR43941:SF1">
    <property type="entry name" value="STRUCTURAL MAINTENANCE OF CHROMOSOMES PROTEIN 2"/>
    <property type="match status" value="1"/>
</dbReference>
<dbReference type="RefSeq" id="WP_009460367.1">
    <property type="nucleotide sequence ID" value="NZ_AGIZ01000024.1"/>
</dbReference>
<name>G6G0G3_9CYAN</name>
<dbReference type="GO" id="GO:0000796">
    <property type="term" value="C:condensin complex"/>
    <property type="evidence" value="ECO:0007669"/>
    <property type="project" value="TreeGrafter"/>
</dbReference>
<dbReference type="PANTHER" id="PTHR43941">
    <property type="entry name" value="STRUCTURAL MAINTENANCE OF CHROMOSOMES PROTEIN 2"/>
    <property type="match status" value="1"/>
</dbReference>
<feature type="coiled-coil region" evidence="1">
    <location>
        <begin position="367"/>
        <end position="397"/>
    </location>
</feature>
<feature type="coiled-coil region" evidence="1">
    <location>
        <begin position="17"/>
        <end position="44"/>
    </location>
</feature>
<gene>
    <name evidence="2" type="ORF">FJSC11DRAFT_4612</name>
</gene>
<comment type="caution">
    <text evidence="2">The sequence shown here is derived from an EMBL/GenBank/DDBJ whole genome shotgun (WGS) entry which is preliminary data.</text>
</comment>
<dbReference type="AlphaFoldDB" id="G6G0G3"/>
<organism evidence="2 3">
    <name type="scientific">Fischerella thermalis JSC-11</name>
    <dbReference type="NCBI Taxonomy" id="741277"/>
    <lineage>
        <taxon>Bacteria</taxon>
        <taxon>Bacillati</taxon>
        <taxon>Cyanobacteriota</taxon>
        <taxon>Cyanophyceae</taxon>
        <taxon>Nostocales</taxon>
        <taxon>Hapalosiphonaceae</taxon>
        <taxon>Fischerella</taxon>
    </lineage>
</organism>
<dbReference type="EMBL" id="AGIZ01000024">
    <property type="protein sequence ID" value="EHC08341.1"/>
    <property type="molecule type" value="Genomic_DNA"/>
</dbReference>
<dbReference type="GO" id="GO:0000793">
    <property type="term" value="C:condensed chromosome"/>
    <property type="evidence" value="ECO:0007669"/>
    <property type="project" value="TreeGrafter"/>
</dbReference>
<accession>G6G0G3</accession>
<protein>
    <submittedName>
        <fullName evidence="2">Uncharacterized protein</fullName>
    </submittedName>
</protein>
<dbReference type="GO" id="GO:0000785">
    <property type="term" value="C:chromatin"/>
    <property type="evidence" value="ECO:0007669"/>
    <property type="project" value="TreeGrafter"/>
</dbReference>
<keyword evidence="3" id="KW-1185">Reference proteome</keyword>